<evidence type="ECO:0000256" key="8">
    <source>
        <dbReference type="SAM" id="Phobius"/>
    </source>
</evidence>
<dbReference type="FunFam" id="1.20.1720.10:FF:000004">
    <property type="entry name" value="EmrB/QacA family drug resistance transporter"/>
    <property type="match status" value="1"/>
</dbReference>
<comment type="caution">
    <text evidence="10">The sequence shown here is derived from an EMBL/GenBank/DDBJ whole genome shotgun (WGS) entry which is preliminary data.</text>
</comment>
<sequence>MLGVLLAALDQTIVGTALPTIVADLGGGAHMSWVVTAYLLAETVGTALVGKFGDLFGRKRVFQVSTLVFVVGSMLSGLAPDMALLIVWRAVQGLGAGGLLVTAVALIAEVVPVRERGTYQGGMGAVFGLATVIGPLLGGFFTDHLSWRWAFYVNVPLALAVLLAAAHAIPAGRLPVRRPVVDYAGIALVSVGAAALVLATSWGGSQYAWTSPVIVGLFAGGAAVLALFCLRETRAAEPVLPMRLFRSRVFSVCAILSFVVGFTLFAVLTFLPSYLQYVDGDSATVSGIRTLPMVIGLLIASLISGRVAGRTGRYRPFPLAGSLVMAAGLYLLARLVHSPEGVHLLPPAQRAPVAGAYADALQSVFLWTAPVALLALVVALFLPQVSLRPSVRTTANDLGDGFSAPVPADSALLLERTVAAILTRHGPDPARPVVAASATRLDIAGAWAVMDVDLLLATRAEAPVALLAARHRLPPEVLEPLYARLTAQGFLTRENDRIDLTDAGRHEVGVITDALTSWLGDRLAEDIGHEPGPEMRAAANAIARRFLIEELAGAGRPPRARAAVGSAPP</sequence>
<organism evidence="10 11">
    <name type="scientific">Streptomyces jumonjinensis</name>
    <dbReference type="NCBI Taxonomy" id="1945"/>
    <lineage>
        <taxon>Bacteria</taxon>
        <taxon>Bacillati</taxon>
        <taxon>Actinomycetota</taxon>
        <taxon>Actinomycetes</taxon>
        <taxon>Kitasatosporales</taxon>
        <taxon>Streptomycetaceae</taxon>
        <taxon>Streptomyces</taxon>
    </lineage>
</organism>
<dbReference type="InterPro" id="IPR036259">
    <property type="entry name" value="MFS_trans_sf"/>
</dbReference>
<dbReference type="PROSITE" id="PS50850">
    <property type="entry name" value="MFS"/>
    <property type="match status" value="1"/>
</dbReference>
<keyword evidence="4" id="KW-1003">Cell membrane</keyword>
<comment type="similarity">
    <text evidence="2">Belongs to the major facilitator superfamily. TCR/Tet family.</text>
</comment>
<evidence type="ECO:0000256" key="1">
    <source>
        <dbReference type="ARBA" id="ARBA00004651"/>
    </source>
</evidence>
<gene>
    <name evidence="10" type="ORF">FF041_30120</name>
</gene>
<keyword evidence="11" id="KW-1185">Reference proteome</keyword>
<dbReference type="SUPFAM" id="SSF103473">
    <property type="entry name" value="MFS general substrate transporter"/>
    <property type="match status" value="2"/>
</dbReference>
<dbReference type="Proteomes" id="UP000419138">
    <property type="component" value="Unassembled WGS sequence"/>
</dbReference>
<evidence type="ECO:0000313" key="11">
    <source>
        <dbReference type="Proteomes" id="UP000419138"/>
    </source>
</evidence>
<feature type="transmembrane region" description="Helical" evidence="8">
    <location>
        <begin position="287"/>
        <end position="305"/>
    </location>
</feature>
<dbReference type="Gene3D" id="1.20.1250.20">
    <property type="entry name" value="MFS general substrate transporter like domains"/>
    <property type="match status" value="1"/>
</dbReference>
<dbReference type="InterPro" id="IPR020846">
    <property type="entry name" value="MFS_dom"/>
</dbReference>
<dbReference type="Gene3D" id="1.20.1720.10">
    <property type="entry name" value="Multidrug resistance protein D"/>
    <property type="match status" value="1"/>
</dbReference>
<feature type="transmembrane region" description="Helical" evidence="8">
    <location>
        <begin position="61"/>
        <end position="80"/>
    </location>
</feature>
<dbReference type="AlphaFoldDB" id="A0A646KPU9"/>
<evidence type="ECO:0000313" key="10">
    <source>
        <dbReference type="EMBL" id="MQT04265.1"/>
    </source>
</evidence>
<name>A0A646KPU9_STRJU</name>
<dbReference type="PANTHER" id="PTHR23501">
    <property type="entry name" value="MAJOR FACILITATOR SUPERFAMILY"/>
    <property type="match status" value="1"/>
</dbReference>
<protein>
    <submittedName>
        <fullName evidence="10">MFS transporter</fullName>
    </submittedName>
</protein>
<dbReference type="PROSITE" id="PS00217">
    <property type="entry name" value="SUGAR_TRANSPORT_2"/>
    <property type="match status" value="1"/>
</dbReference>
<dbReference type="InterPro" id="IPR005829">
    <property type="entry name" value="Sugar_transporter_CS"/>
</dbReference>
<feature type="transmembrane region" description="Helical" evidence="8">
    <location>
        <begin position="364"/>
        <end position="382"/>
    </location>
</feature>
<feature type="transmembrane region" description="Helical" evidence="8">
    <location>
        <begin position="123"/>
        <end position="141"/>
    </location>
</feature>
<feature type="transmembrane region" description="Helical" evidence="8">
    <location>
        <begin position="249"/>
        <end position="275"/>
    </location>
</feature>
<evidence type="ECO:0000256" key="7">
    <source>
        <dbReference type="ARBA" id="ARBA00023136"/>
    </source>
</evidence>
<evidence type="ECO:0000259" key="9">
    <source>
        <dbReference type="PROSITE" id="PS50850"/>
    </source>
</evidence>
<dbReference type="OrthoDB" id="7375466at2"/>
<dbReference type="NCBIfam" id="TIGR00711">
    <property type="entry name" value="efflux_EmrB"/>
    <property type="match status" value="1"/>
</dbReference>
<comment type="subcellular location">
    <subcellularLocation>
        <location evidence="1">Cell membrane</location>
        <topology evidence="1">Multi-pass membrane protein</topology>
    </subcellularLocation>
</comment>
<dbReference type="InterPro" id="IPR004638">
    <property type="entry name" value="EmrB-like"/>
</dbReference>
<dbReference type="PANTHER" id="PTHR23501:SF197">
    <property type="entry name" value="COMD"/>
    <property type="match status" value="1"/>
</dbReference>
<evidence type="ECO:0000256" key="3">
    <source>
        <dbReference type="ARBA" id="ARBA00022448"/>
    </source>
</evidence>
<evidence type="ECO:0000256" key="4">
    <source>
        <dbReference type="ARBA" id="ARBA00022475"/>
    </source>
</evidence>
<evidence type="ECO:0000256" key="2">
    <source>
        <dbReference type="ARBA" id="ARBA00007520"/>
    </source>
</evidence>
<keyword evidence="5 8" id="KW-0812">Transmembrane</keyword>
<keyword evidence="3" id="KW-0813">Transport</keyword>
<dbReference type="RefSeq" id="WP_153525699.1">
    <property type="nucleotide sequence ID" value="NZ_VCLA01000190.1"/>
</dbReference>
<dbReference type="Pfam" id="PF07690">
    <property type="entry name" value="MFS_1"/>
    <property type="match status" value="1"/>
</dbReference>
<proteinExistence type="inferred from homology"/>
<dbReference type="PRINTS" id="PR01036">
    <property type="entry name" value="TCRTETB"/>
</dbReference>
<feature type="transmembrane region" description="Helical" evidence="8">
    <location>
        <begin position="31"/>
        <end position="49"/>
    </location>
</feature>
<accession>A0A646KPU9</accession>
<keyword evidence="7 8" id="KW-0472">Membrane</keyword>
<evidence type="ECO:0000256" key="6">
    <source>
        <dbReference type="ARBA" id="ARBA00022989"/>
    </source>
</evidence>
<dbReference type="GO" id="GO:0022857">
    <property type="term" value="F:transmembrane transporter activity"/>
    <property type="evidence" value="ECO:0007669"/>
    <property type="project" value="InterPro"/>
</dbReference>
<evidence type="ECO:0000256" key="5">
    <source>
        <dbReference type="ARBA" id="ARBA00022692"/>
    </source>
</evidence>
<feature type="transmembrane region" description="Helical" evidence="8">
    <location>
        <begin position="86"/>
        <end position="111"/>
    </location>
</feature>
<keyword evidence="6 8" id="KW-1133">Transmembrane helix</keyword>
<feature type="transmembrane region" description="Helical" evidence="8">
    <location>
        <begin position="181"/>
        <end position="202"/>
    </location>
</feature>
<reference evidence="10 11" key="1">
    <citation type="submission" date="2019-05" db="EMBL/GenBank/DDBJ databases">
        <title>Comparative genomics and metabolomics analyses of clavulanic acid producing Streptomyces species provides insight into specialized metabolism and evolution of beta-lactam biosynthetic gene clusters.</title>
        <authorList>
            <person name="Moore M.A."/>
            <person name="Cruz-Morales P."/>
            <person name="Barona Gomez F."/>
            <person name="Kapil T."/>
        </authorList>
    </citation>
    <scope>NUCLEOTIDE SEQUENCE [LARGE SCALE GENOMIC DNA]</scope>
    <source>
        <strain evidence="10 11">NRRL 5741</strain>
    </source>
</reference>
<dbReference type="CDD" id="cd17502">
    <property type="entry name" value="MFS_Azr1_MDR_like"/>
    <property type="match status" value="1"/>
</dbReference>
<feature type="domain" description="Major facilitator superfamily (MFS) profile" evidence="9">
    <location>
        <begin position="1"/>
        <end position="463"/>
    </location>
</feature>
<dbReference type="EMBL" id="VCLA01000190">
    <property type="protein sequence ID" value="MQT04265.1"/>
    <property type="molecule type" value="Genomic_DNA"/>
</dbReference>
<feature type="transmembrane region" description="Helical" evidence="8">
    <location>
        <begin position="208"/>
        <end position="228"/>
    </location>
</feature>
<dbReference type="InterPro" id="IPR011701">
    <property type="entry name" value="MFS"/>
</dbReference>
<dbReference type="GO" id="GO:0005886">
    <property type="term" value="C:plasma membrane"/>
    <property type="evidence" value="ECO:0007669"/>
    <property type="project" value="UniProtKB-SubCell"/>
</dbReference>
<feature type="transmembrane region" description="Helical" evidence="8">
    <location>
        <begin position="147"/>
        <end position="169"/>
    </location>
</feature>
<feature type="transmembrane region" description="Helical" evidence="8">
    <location>
        <begin position="317"/>
        <end position="336"/>
    </location>
</feature>